<dbReference type="Proteomes" id="UP000464318">
    <property type="component" value="Chromosome"/>
</dbReference>
<dbReference type="InterPro" id="IPR012336">
    <property type="entry name" value="Thioredoxin-like_fold"/>
</dbReference>
<reference evidence="1 2" key="1">
    <citation type="submission" date="2018-04" db="EMBL/GenBank/DDBJ databases">
        <title>Characteristic and Complete Genome Sequencing of A Novel Member of Infective Endocarditis Causative Bacteria: Bergeyella cardium QL-PH.</title>
        <authorList>
            <person name="Pan H."/>
            <person name="Sun E."/>
            <person name="Zhang Y."/>
        </authorList>
    </citation>
    <scope>NUCLEOTIDE SEQUENCE [LARGE SCALE GENOMIC DNA]</scope>
    <source>
        <strain evidence="1 2">HPQL</strain>
    </source>
</reference>
<accession>A0A6P1QUT4</accession>
<dbReference type="RefSeq" id="WP_120488517.1">
    <property type="nucleotide sequence ID" value="NZ_CP029149.1"/>
</dbReference>
<dbReference type="InterPro" id="IPR013766">
    <property type="entry name" value="Thioredoxin_domain"/>
</dbReference>
<dbReference type="SUPFAM" id="SSF52833">
    <property type="entry name" value="Thioredoxin-like"/>
    <property type="match status" value="1"/>
</dbReference>
<dbReference type="AlphaFoldDB" id="A0A6P1QUT4"/>
<protein>
    <submittedName>
        <fullName evidence="1">Redoxin domain-containing protein</fullName>
    </submittedName>
</protein>
<dbReference type="Gene3D" id="3.40.30.10">
    <property type="entry name" value="Glutaredoxin"/>
    <property type="match status" value="1"/>
</dbReference>
<keyword evidence="2" id="KW-1185">Reference proteome</keyword>
<dbReference type="EMBL" id="CP029149">
    <property type="protein sequence ID" value="QHN64823.1"/>
    <property type="molecule type" value="Genomic_DNA"/>
</dbReference>
<dbReference type="Pfam" id="PF13905">
    <property type="entry name" value="Thioredoxin_8"/>
    <property type="match status" value="1"/>
</dbReference>
<proteinExistence type="predicted"/>
<evidence type="ECO:0000313" key="2">
    <source>
        <dbReference type="Proteomes" id="UP000464318"/>
    </source>
</evidence>
<dbReference type="OrthoDB" id="6399635at2"/>
<organism evidence="1 2">
    <name type="scientific">Bergeyella cardium</name>
    <dbReference type="NCBI Taxonomy" id="1585976"/>
    <lineage>
        <taxon>Bacteria</taxon>
        <taxon>Pseudomonadati</taxon>
        <taxon>Bacteroidota</taxon>
        <taxon>Flavobacteriia</taxon>
        <taxon>Flavobacteriales</taxon>
        <taxon>Weeksellaceae</taxon>
        <taxon>Bergeyella</taxon>
    </lineage>
</organism>
<dbReference type="InterPro" id="IPR036249">
    <property type="entry name" value="Thioredoxin-like_sf"/>
</dbReference>
<name>A0A6P1QUT4_9FLAO</name>
<dbReference type="KEGG" id="bcad:DBX24_02405"/>
<sequence length="429" mass="48933">MKKNILLVALALSAQLVNAQFNINIKTEGDNTNKEIYVYTLDGSKDILFTKGQSLKNSFSIKYPTSYSGIMKAYIPEFKTTIPFISENRNIDILLKIKDAKVDDIIYLDEANKLMSKLQSTEKKKDYILPALYQIIQYYKKSEEFAQALEKEIHNLSQSEKEDLQSYPFINYYHTNSSKFLQKSIEAPSISQEEIIKFISDSNEMLETSSLLRPLLLSYLNSKENLNAEDAVAKLLTAVNIETSRGQTVLSELIDIFNAYAMNDLKEKYLKDAQNLKCSINSRLENTIKINKSLDIGASFANSDLENTLNTSAKTLYGVKANKKIIIFWSSGCSHCTKELPQFIPHYETLKSKGIEIIGFSLDSNKENYLEKAQNYPWISTSELNGWYASYVQKYNVQATPIYFVLDAKNKIIAKPDRYADVMEFLGIK</sequence>
<dbReference type="PROSITE" id="PS51352">
    <property type="entry name" value="THIOREDOXIN_2"/>
    <property type="match status" value="1"/>
</dbReference>
<evidence type="ECO:0000313" key="1">
    <source>
        <dbReference type="EMBL" id="QHN64823.1"/>
    </source>
</evidence>
<gene>
    <name evidence="1" type="ORF">DBX24_02405</name>
</gene>